<accession>A0AA88I811</accession>
<keyword evidence="3" id="KW-1185">Reference proteome</keyword>
<dbReference type="Proteomes" id="UP001187531">
    <property type="component" value="Unassembled WGS sequence"/>
</dbReference>
<evidence type="ECO:0000313" key="3">
    <source>
        <dbReference type="Proteomes" id="UP001187531"/>
    </source>
</evidence>
<organism evidence="2 3">
    <name type="scientific">Artemia franciscana</name>
    <name type="common">Brine shrimp</name>
    <name type="synonym">Artemia sanfranciscana</name>
    <dbReference type="NCBI Taxonomy" id="6661"/>
    <lineage>
        <taxon>Eukaryota</taxon>
        <taxon>Metazoa</taxon>
        <taxon>Ecdysozoa</taxon>
        <taxon>Arthropoda</taxon>
        <taxon>Crustacea</taxon>
        <taxon>Branchiopoda</taxon>
        <taxon>Anostraca</taxon>
        <taxon>Artemiidae</taxon>
        <taxon>Artemia</taxon>
    </lineage>
</organism>
<dbReference type="EMBL" id="JAVRJZ010000005">
    <property type="protein sequence ID" value="KAK2722019.1"/>
    <property type="molecule type" value="Genomic_DNA"/>
</dbReference>
<dbReference type="Pfam" id="PF13843">
    <property type="entry name" value="DDE_Tnp_1_7"/>
    <property type="match status" value="1"/>
</dbReference>
<protein>
    <recommendedName>
        <fullName evidence="1">PiggyBac transposable element-derived protein domain-containing protein</fullName>
    </recommendedName>
</protein>
<name>A0AA88I811_ARTSF</name>
<dbReference type="AlphaFoldDB" id="A0AA88I811"/>
<dbReference type="PANTHER" id="PTHR47272:SF1">
    <property type="entry name" value="PIGGYBAC TRANSPOSABLE ELEMENT-DERIVED PROTEIN 3-LIKE"/>
    <property type="match status" value="1"/>
</dbReference>
<feature type="domain" description="PiggyBac transposable element-derived protein" evidence="1">
    <location>
        <begin position="76"/>
        <end position="431"/>
    </location>
</feature>
<evidence type="ECO:0000313" key="2">
    <source>
        <dbReference type="EMBL" id="KAK2722019.1"/>
    </source>
</evidence>
<reference evidence="2" key="1">
    <citation type="submission" date="2023-07" db="EMBL/GenBank/DDBJ databases">
        <title>Chromosome-level genome assembly of Artemia franciscana.</title>
        <authorList>
            <person name="Jo E."/>
        </authorList>
    </citation>
    <scope>NUCLEOTIDE SEQUENCE</scope>
    <source>
        <tissue evidence="2">Whole body</tissue>
    </source>
</reference>
<dbReference type="PANTHER" id="PTHR47272">
    <property type="entry name" value="DDE_TNP_1_7 DOMAIN-CONTAINING PROTEIN"/>
    <property type="match status" value="1"/>
</dbReference>
<evidence type="ECO:0000259" key="1">
    <source>
        <dbReference type="Pfam" id="PF13843"/>
    </source>
</evidence>
<dbReference type="InterPro" id="IPR029526">
    <property type="entry name" value="PGBD"/>
</dbReference>
<gene>
    <name evidence="2" type="ORF">QYM36_002542</name>
</gene>
<sequence>MNCNIINDVHGVMVKHSGEILNMEFQPCRSEEVRKVRIAKKKVAKEAKQYKWIKTEPEPRNITWKGSMPHYDEVQTPLDLFRMFITEDILSNIVDQTNLNAMRKKNLALKLSLEELRRFLGVQMLMSILKLPAVRMYWENGIRYSPVADTISRDRFISLRSFFHICDDTLMIPKGEVGHDKLFKIGRLYDAFRENLKKIDPEEIQSIDEQMIPFKGRIGFRQYLKDKPHSWGVKVFTRAGISGIVYDIEIYTGKGAVEISELGQGTDVVLRLVENPPRFMNFKLFFDNFYTGIDLIHKFRVEHGIESCGTIRSNRMRGAVLDTNANMKKKGRGSVDFRFERHSEVSVVKWYDNKPVHLASSYCSVTPIDKCQRWDGITRKYVEVDRPRIVRDYNKSMGGVDLDEMFLELYRTDIRSKKWYMRIVNSLLELSYYVNQRDMRLYKATYRRIFQALP</sequence>
<proteinExistence type="predicted"/>
<comment type="caution">
    <text evidence="2">The sequence shown here is derived from an EMBL/GenBank/DDBJ whole genome shotgun (WGS) entry which is preliminary data.</text>
</comment>